<evidence type="ECO:0000256" key="3">
    <source>
        <dbReference type="ARBA" id="ARBA00022605"/>
    </source>
</evidence>
<reference evidence="14 15" key="1">
    <citation type="submission" date="2021-01" db="EMBL/GenBank/DDBJ databases">
        <title>Isolation and description of Catonella massiliensis sp. nov., a novel Catonella species, isolated from a stable periodontitis subject.</title>
        <authorList>
            <person name="Antezack A."/>
            <person name="Boxberger M."/>
            <person name="La Scola B."/>
            <person name="Monnet-Corti V."/>
        </authorList>
    </citation>
    <scope>NUCLEOTIDE SEQUENCE [LARGE SCALE GENOMIC DNA]</scope>
    <source>
        <strain evidence="14 15">Marseille-Q4567</strain>
    </source>
</reference>
<evidence type="ECO:0000259" key="12">
    <source>
        <dbReference type="Pfam" id="PF00763"/>
    </source>
</evidence>
<evidence type="ECO:0000256" key="5">
    <source>
        <dbReference type="ARBA" id="ARBA00022801"/>
    </source>
</evidence>
<comment type="subunit">
    <text evidence="11">Homodimer.</text>
</comment>
<sequence>MNIISGKEVAGHISKRVKDRVDELIKQGKRAPKLVIVRVGDRPDDLSYQRGAIKRMDMVGIAHEELWFEENVSIETFYKKFDEINKDDGVDGILVLRPLPKHLDEDRLIRTINQAKDVDAIGPTSLGKIMIGDKNGFAPCTAAGVIEILKYAGVEIGGKKVTIVGRSNVVGRPLVLLFIGLDATVTVCHSRTKDVKEACKNAEILVASCGKARLINKEYVANGAVVIDVGINLDEEGKLCGDVDTDSIEGIAAACTPVPGGVGAVTTSVLASQVLCAYENALKV</sequence>
<dbReference type="Pfam" id="PF00763">
    <property type="entry name" value="THF_DHG_CYH"/>
    <property type="match status" value="1"/>
</dbReference>
<dbReference type="InterPro" id="IPR000672">
    <property type="entry name" value="THF_DH/CycHdrlase"/>
</dbReference>
<comment type="pathway">
    <text evidence="1 11">One-carbon metabolism; tetrahydrofolate interconversion.</text>
</comment>
<dbReference type="Proteomes" id="UP000604730">
    <property type="component" value="Unassembled WGS sequence"/>
</dbReference>
<evidence type="ECO:0000256" key="4">
    <source>
        <dbReference type="ARBA" id="ARBA00022755"/>
    </source>
</evidence>
<dbReference type="PRINTS" id="PR00085">
    <property type="entry name" value="THFDHDRGNASE"/>
</dbReference>
<evidence type="ECO:0000256" key="8">
    <source>
        <dbReference type="ARBA" id="ARBA00023102"/>
    </source>
</evidence>
<protein>
    <recommendedName>
        <fullName evidence="11">Bifunctional protein FolD</fullName>
    </recommendedName>
    <domain>
        <recommendedName>
            <fullName evidence="11">Methylenetetrahydrofolate dehydrogenase</fullName>
            <ecNumber evidence="11">1.5.1.5</ecNumber>
        </recommendedName>
    </domain>
    <domain>
        <recommendedName>
            <fullName evidence="11">Methenyltetrahydrofolate cyclohydrolase</fullName>
            <ecNumber evidence="11">3.5.4.9</ecNumber>
        </recommendedName>
    </domain>
</protein>
<comment type="function">
    <text evidence="11">Catalyzes the oxidation of 5,10-methylenetetrahydrofolate to 5,10-methenyltetrahydrofolate and then the hydrolysis of 5,10-methenyltetrahydrofolate to 10-formyltetrahydrofolate.</text>
</comment>
<proteinExistence type="inferred from homology"/>
<evidence type="ECO:0000256" key="6">
    <source>
        <dbReference type="ARBA" id="ARBA00022857"/>
    </source>
</evidence>
<evidence type="ECO:0000259" key="13">
    <source>
        <dbReference type="Pfam" id="PF02882"/>
    </source>
</evidence>
<dbReference type="EC" id="1.5.1.5" evidence="11"/>
<dbReference type="CDD" id="cd01080">
    <property type="entry name" value="NAD_bind_m-THF_DH_Cyclohyd"/>
    <property type="match status" value="1"/>
</dbReference>
<evidence type="ECO:0000313" key="14">
    <source>
        <dbReference type="EMBL" id="MBK5897599.1"/>
    </source>
</evidence>
<keyword evidence="4 11" id="KW-0658">Purine biosynthesis</keyword>
<feature type="binding site" evidence="11">
    <location>
        <begin position="165"/>
        <end position="167"/>
    </location>
    <ligand>
        <name>NADP(+)</name>
        <dbReference type="ChEBI" id="CHEBI:58349"/>
    </ligand>
</feature>
<organism evidence="14 15">
    <name type="scientific">Catonella massiliensis</name>
    <dbReference type="NCBI Taxonomy" id="2799636"/>
    <lineage>
        <taxon>Bacteria</taxon>
        <taxon>Bacillati</taxon>
        <taxon>Bacillota</taxon>
        <taxon>Clostridia</taxon>
        <taxon>Lachnospirales</taxon>
        <taxon>Lachnospiraceae</taxon>
        <taxon>Catonella</taxon>
    </lineage>
</organism>
<accession>A0ABS1J136</accession>
<dbReference type="SUPFAM" id="SSF51735">
    <property type="entry name" value="NAD(P)-binding Rossmann-fold domains"/>
    <property type="match status" value="1"/>
</dbReference>
<dbReference type="EMBL" id="JAEPRJ010000001">
    <property type="protein sequence ID" value="MBK5897599.1"/>
    <property type="molecule type" value="Genomic_DNA"/>
</dbReference>
<keyword evidence="7 11" id="KW-0560">Oxidoreductase</keyword>
<dbReference type="Pfam" id="PF02882">
    <property type="entry name" value="THF_DHG_CYH_C"/>
    <property type="match status" value="1"/>
</dbReference>
<keyword evidence="15" id="KW-1185">Reference proteome</keyword>
<dbReference type="InterPro" id="IPR020630">
    <property type="entry name" value="THF_DH/CycHdrlase_cat_dom"/>
</dbReference>
<dbReference type="PANTHER" id="PTHR48099">
    <property type="entry name" value="C-1-TETRAHYDROFOLATE SYNTHASE, CYTOPLASMIC-RELATED"/>
    <property type="match status" value="1"/>
</dbReference>
<dbReference type="InterPro" id="IPR046346">
    <property type="entry name" value="Aminoacid_DH-like_N_sf"/>
</dbReference>
<dbReference type="InterPro" id="IPR020631">
    <property type="entry name" value="THF_DH/CycHdrlase_NAD-bd_dom"/>
</dbReference>
<dbReference type="HAMAP" id="MF_01576">
    <property type="entry name" value="THF_DHG_CYH"/>
    <property type="match status" value="1"/>
</dbReference>
<dbReference type="Gene3D" id="3.40.50.720">
    <property type="entry name" value="NAD(P)-binding Rossmann-like Domain"/>
    <property type="match status" value="1"/>
</dbReference>
<dbReference type="InterPro" id="IPR036291">
    <property type="entry name" value="NAD(P)-bd_dom_sf"/>
</dbReference>
<keyword evidence="9 11" id="KW-0486">Methionine biosynthesis</keyword>
<evidence type="ECO:0000256" key="11">
    <source>
        <dbReference type="HAMAP-Rule" id="MF_01576"/>
    </source>
</evidence>
<evidence type="ECO:0000256" key="2">
    <source>
        <dbReference type="ARBA" id="ARBA00022563"/>
    </source>
</evidence>
<comment type="catalytic activity">
    <reaction evidence="11">
        <text>(6R)-5,10-methenyltetrahydrofolate + H2O = (6R)-10-formyltetrahydrofolate + H(+)</text>
        <dbReference type="Rhea" id="RHEA:23700"/>
        <dbReference type="ChEBI" id="CHEBI:15377"/>
        <dbReference type="ChEBI" id="CHEBI:15378"/>
        <dbReference type="ChEBI" id="CHEBI:57455"/>
        <dbReference type="ChEBI" id="CHEBI:195366"/>
        <dbReference type="EC" id="3.5.4.9"/>
    </reaction>
</comment>
<keyword evidence="5 11" id="KW-0378">Hydrolase</keyword>
<keyword evidence="2 11" id="KW-0554">One-carbon metabolism</keyword>
<dbReference type="RefSeq" id="WP_208429072.1">
    <property type="nucleotide sequence ID" value="NZ_JAEPRJ010000001.1"/>
</dbReference>
<evidence type="ECO:0000256" key="10">
    <source>
        <dbReference type="ARBA" id="ARBA00023268"/>
    </source>
</evidence>
<keyword evidence="10 11" id="KW-0511">Multifunctional enzyme</keyword>
<comment type="caution">
    <text evidence="11">Lacks conserved residue(s) required for the propagation of feature annotation.</text>
</comment>
<dbReference type="SUPFAM" id="SSF53223">
    <property type="entry name" value="Aminoacid dehydrogenase-like, N-terminal domain"/>
    <property type="match status" value="1"/>
</dbReference>
<keyword evidence="6 11" id="KW-0521">NADP</keyword>
<gene>
    <name evidence="11" type="primary">folD</name>
    <name evidence="14" type="ORF">JJN12_07380</name>
</gene>
<evidence type="ECO:0000256" key="7">
    <source>
        <dbReference type="ARBA" id="ARBA00023002"/>
    </source>
</evidence>
<evidence type="ECO:0000313" key="15">
    <source>
        <dbReference type="Proteomes" id="UP000604730"/>
    </source>
</evidence>
<comment type="similarity">
    <text evidence="11">Belongs to the tetrahydrofolate dehydrogenase/cyclohydrolase family.</text>
</comment>
<feature type="domain" description="Tetrahydrofolate dehydrogenase/cyclohydrolase catalytic" evidence="12">
    <location>
        <begin position="4"/>
        <end position="119"/>
    </location>
</feature>
<keyword evidence="8 11" id="KW-0368">Histidine biosynthesis</keyword>
<evidence type="ECO:0000256" key="9">
    <source>
        <dbReference type="ARBA" id="ARBA00023167"/>
    </source>
</evidence>
<keyword evidence="3 11" id="KW-0028">Amino-acid biosynthesis</keyword>
<dbReference type="EC" id="3.5.4.9" evidence="11"/>
<feature type="domain" description="Tetrahydrofolate dehydrogenase/cyclohydrolase NAD(P)-binding" evidence="13">
    <location>
        <begin position="139"/>
        <end position="280"/>
    </location>
</feature>
<dbReference type="PANTHER" id="PTHR48099:SF5">
    <property type="entry name" value="C-1-TETRAHYDROFOLATE SYNTHASE, CYTOPLASMIC"/>
    <property type="match status" value="1"/>
</dbReference>
<name>A0ABS1J136_9FIRM</name>
<feature type="binding site" evidence="11">
    <location>
        <position position="231"/>
    </location>
    <ligand>
        <name>NADP(+)</name>
        <dbReference type="ChEBI" id="CHEBI:58349"/>
    </ligand>
</feature>
<evidence type="ECO:0000256" key="1">
    <source>
        <dbReference type="ARBA" id="ARBA00004777"/>
    </source>
</evidence>
<comment type="caution">
    <text evidence="14">The sequence shown here is derived from an EMBL/GenBank/DDBJ whole genome shotgun (WGS) entry which is preliminary data.</text>
</comment>
<dbReference type="Gene3D" id="3.40.50.10860">
    <property type="entry name" value="Leucine Dehydrogenase, chain A, domain 1"/>
    <property type="match status" value="1"/>
</dbReference>
<comment type="catalytic activity">
    <reaction evidence="11">
        <text>(6R)-5,10-methylene-5,6,7,8-tetrahydrofolate + NADP(+) = (6R)-5,10-methenyltetrahydrofolate + NADPH</text>
        <dbReference type="Rhea" id="RHEA:22812"/>
        <dbReference type="ChEBI" id="CHEBI:15636"/>
        <dbReference type="ChEBI" id="CHEBI:57455"/>
        <dbReference type="ChEBI" id="CHEBI:57783"/>
        <dbReference type="ChEBI" id="CHEBI:58349"/>
        <dbReference type="EC" id="1.5.1.5"/>
    </reaction>
</comment>